<evidence type="ECO:0000256" key="2">
    <source>
        <dbReference type="ARBA" id="ARBA00035112"/>
    </source>
</evidence>
<comment type="similarity">
    <text evidence="2">Belongs to the ustYa family.</text>
</comment>
<protein>
    <submittedName>
        <fullName evidence="3">Uncharacterized protein</fullName>
    </submittedName>
</protein>
<name>A0A0D2JTJ2_9EURO</name>
<proteinExistence type="inferred from homology"/>
<dbReference type="InterPro" id="IPR021765">
    <property type="entry name" value="UstYa-like"/>
</dbReference>
<comment type="pathway">
    <text evidence="1">Mycotoxin biosynthesis.</text>
</comment>
<dbReference type="GeneID" id="27713283"/>
<dbReference type="Pfam" id="PF11807">
    <property type="entry name" value="UstYa"/>
    <property type="match status" value="1"/>
</dbReference>
<evidence type="ECO:0000313" key="4">
    <source>
        <dbReference type="Proteomes" id="UP000053411"/>
    </source>
</evidence>
<dbReference type="STRING" id="1442371.A0A0D2JTJ2"/>
<dbReference type="PANTHER" id="PTHR33365">
    <property type="entry name" value="YALI0B05434P"/>
    <property type="match status" value="1"/>
</dbReference>
<reference evidence="3 4" key="1">
    <citation type="submission" date="2015-01" db="EMBL/GenBank/DDBJ databases">
        <title>The Genome Sequence of Fonsecaea multimorphosa CBS 102226.</title>
        <authorList>
            <consortium name="The Broad Institute Genomics Platform"/>
            <person name="Cuomo C."/>
            <person name="de Hoog S."/>
            <person name="Gorbushina A."/>
            <person name="Stielow B."/>
            <person name="Teixiera M."/>
            <person name="Abouelleil A."/>
            <person name="Chapman S.B."/>
            <person name="Priest M."/>
            <person name="Young S.K."/>
            <person name="Wortman J."/>
            <person name="Nusbaum C."/>
            <person name="Birren B."/>
        </authorList>
    </citation>
    <scope>NUCLEOTIDE SEQUENCE [LARGE SCALE GENOMIC DNA]</scope>
    <source>
        <strain evidence="3 4">CBS 102226</strain>
    </source>
</reference>
<dbReference type="GO" id="GO:0043386">
    <property type="term" value="P:mycotoxin biosynthetic process"/>
    <property type="evidence" value="ECO:0007669"/>
    <property type="project" value="InterPro"/>
</dbReference>
<dbReference type="EMBL" id="KN848076">
    <property type="protein sequence ID" value="KIX96817.1"/>
    <property type="molecule type" value="Genomic_DNA"/>
</dbReference>
<dbReference type="OrthoDB" id="3687641at2759"/>
<dbReference type="Proteomes" id="UP000053411">
    <property type="component" value="Unassembled WGS sequence"/>
</dbReference>
<dbReference type="AlphaFoldDB" id="A0A0D2JTJ2"/>
<dbReference type="VEuPathDB" id="FungiDB:Z520_07537"/>
<accession>A0A0D2JTJ2</accession>
<evidence type="ECO:0000313" key="3">
    <source>
        <dbReference type="EMBL" id="KIX96817.1"/>
    </source>
</evidence>
<sequence length="260" mass="29270">MNCEQGELEKHSLLGQTEDGLAYHVPRRANNRRLSQLGKALRWTCHFVLCGLLIANVVLMGRKLSGHQAVHRVNAIDGATVTYTTARYGRNVEYMSLDHEFDHWWQSEESGHSGVIRLNPDDIHALPVWGAIGMFHQLHCLTGIRKALQRAKAGEDIGTDDHDDPHWPHCFWYLRQSILCAADDTIEMSHGWDSEIQPNGTVVSIRVGSIDGGTDLRSCRNSDTLYKLRAERGMVAELARIQFMRKKALGELNATDDTSM</sequence>
<dbReference type="RefSeq" id="XP_016630940.1">
    <property type="nucleotide sequence ID" value="XM_016778034.1"/>
</dbReference>
<dbReference type="PANTHER" id="PTHR33365:SF4">
    <property type="entry name" value="CYCLOCHLOROTINE BIOSYNTHESIS PROTEIN O"/>
    <property type="match status" value="1"/>
</dbReference>
<keyword evidence="4" id="KW-1185">Reference proteome</keyword>
<evidence type="ECO:0000256" key="1">
    <source>
        <dbReference type="ARBA" id="ARBA00004685"/>
    </source>
</evidence>
<organism evidence="3 4">
    <name type="scientific">Fonsecaea multimorphosa CBS 102226</name>
    <dbReference type="NCBI Taxonomy" id="1442371"/>
    <lineage>
        <taxon>Eukaryota</taxon>
        <taxon>Fungi</taxon>
        <taxon>Dikarya</taxon>
        <taxon>Ascomycota</taxon>
        <taxon>Pezizomycotina</taxon>
        <taxon>Eurotiomycetes</taxon>
        <taxon>Chaetothyriomycetidae</taxon>
        <taxon>Chaetothyriales</taxon>
        <taxon>Herpotrichiellaceae</taxon>
        <taxon>Fonsecaea</taxon>
    </lineage>
</organism>
<gene>
    <name evidence="3" type="ORF">Z520_07537</name>
</gene>